<organism evidence="2 3">
    <name type="scientific">Trypanosoma rangeli SC58</name>
    <dbReference type="NCBI Taxonomy" id="429131"/>
    <lineage>
        <taxon>Eukaryota</taxon>
        <taxon>Discoba</taxon>
        <taxon>Euglenozoa</taxon>
        <taxon>Kinetoplastea</taxon>
        <taxon>Metakinetoplastina</taxon>
        <taxon>Trypanosomatida</taxon>
        <taxon>Trypanosomatidae</taxon>
        <taxon>Trypanosoma</taxon>
        <taxon>Herpetosoma</taxon>
    </lineage>
</organism>
<gene>
    <name evidence="2" type="ORF">TRSC58_03119</name>
</gene>
<evidence type="ECO:0000313" key="3">
    <source>
        <dbReference type="Proteomes" id="UP000031737"/>
    </source>
</evidence>
<dbReference type="AlphaFoldDB" id="A0A061J4C6"/>
<protein>
    <submittedName>
        <fullName evidence="2">Uncharacterized protein</fullName>
    </submittedName>
</protein>
<evidence type="ECO:0000256" key="1">
    <source>
        <dbReference type="SAM" id="MobiDB-lite"/>
    </source>
</evidence>
<accession>A0A061J4C6</accession>
<dbReference type="OrthoDB" id="241643at2759"/>
<comment type="caution">
    <text evidence="2">The sequence shown here is derived from an EMBL/GenBank/DDBJ whole genome shotgun (WGS) entry which is preliminary data.</text>
</comment>
<feature type="region of interest" description="Disordered" evidence="1">
    <location>
        <begin position="286"/>
        <end position="311"/>
    </location>
</feature>
<reference evidence="2 3" key="1">
    <citation type="submission" date="2013-07" db="EMBL/GenBank/DDBJ databases">
        <authorList>
            <person name="Stoco P.H."/>
            <person name="Wagner G."/>
            <person name="Gerber A."/>
            <person name="Zaha A."/>
            <person name="Thompson C."/>
            <person name="Bartholomeu D.C."/>
            <person name="Luckemeyer D.D."/>
            <person name="Bahia D."/>
            <person name="Loreto E."/>
            <person name="Prestes E.B."/>
            <person name="Lima F.M."/>
            <person name="Rodrigues-Luiz G."/>
            <person name="Vallejo G.A."/>
            <person name="Filho J.F."/>
            <person name="Monteiro K.M."/>
            <person name="Tyler K.M."/>
            <person name="de Almeida L.G."/>
            <person name="Ortiz M.F."/>
            <person name="Siervo M.A."/>
            <person name="de Moraes M.H."/>
            <person name="Cunha O.L."/>
            <person name="Mendonca-Neto R."/>
            <person name="Silva R."/>
            <person name="Teixeira S.M."/>
            <person name="Murta S.M."/>
            <person name="Sincero T.C."/>
            <person name="Mendes T.A."/>
            <person name="Urmenyi T.P."/>
            <person name="Silva V.G."/>
            <person name="da Rocha W.D."/>
            <person name="Andersson B."/>
            <person name="Romanha A.J."/>
            <person name="Steindel M."/>
            <person name="de Vasconcelos A.T."/>
            <person name="Grisard E.C."/>
        </authorList>
    </citation>
    <scope>NUCLEOTIDE SEQUENCE [LARGE SCALE GENOMIC DNA]</scope>
    <source>
        <strain evidence="2 3">SC58</strain>
    </source>
</reference>
<dbReference type="EMBL" id="AUPL01003119">
    <property type="protein sequence ID" value="ESL09165.1"/>
    <property type="molecule type" value="Genomic_DNA"/>
</dbReference>
<feature type="region of interest" description="Disordered" evidence="1">
    <location>
        <begin position="112"/>
        <end position="133"/>
    </location>
</feature>
<sequence>MVLTVDAAALPPAVHFELNTTKLSQDDACLQWLRRRYSRGDGAAQPSHAVADADVLFARVENDLSACATHRWAHFSRRSPVYEATPPRTDNLQSNTTTVRWEEGKLADGHGDVTVSVQDANPRPASGTQEEQMRLEPSRYIFTEAVRKREQRRLSKVIAAASRPRDLASAPRPFFGGYFLPPHSVGPTSFLVFPQWMHDASVNATQPQELPYVVRGTIGRRPRRVGDDNADRVGGRRELLHELLRSIIFNVSFSHKFSATTLRCPLFSGVDAVRVEVYANNETTERLFSPPADTDAGADLQPERKPKPLTLNFRDSGARASFFSRTPDTRSRWTVPTA</sequence>
<dbReference type="VEuPathDB" id="TriTrypDB:TRSC58_03119"/>
<name>A0A061J4C6_TRYRA</name>
<evidence type="ECO:0000313" key="2">
    <source>
        <dbReference type="EMBL" id="ESL09165.1"/>
    </source>
</evidence>
<dbReference type="Proteomes" id="UP000031737">
    <property type="component" value="Unassembled WGS sequence"/>
</dbReference>
<keyword evidence="3" id="KW-1185">Reference proteome</keyword>
<proteinExistence type="predicted"/>